<dbReference type="RefSeq" id="YP_010801063.1">
    <property type="nucleotide sequence ID" value="NC_076942.1"/>
</dbReference>
<feature type="domain" description="Hepatitis TT virus Orf2/Gyrovirus Vp2 N-terminal" evidence="2">
    <location>
        <begin position="6"/>
        <end position="40"/>
    </location>
</feature>
<dbReference type="Proteomes" id="UP000830854">
    <property type="component" value="Segment"/>
</dbReference>
<proteinExistence type="predicted"/>
<evidence type="ECO:0000313" key="4">
    <source>
        <dbReference type="Proteomes" id="UP000830854"/>
    </source>
</evidence>
<protein>
    <submittedName>
        <fullName evidence="3">ORF2</fullName>
    </submittedName>
</protein>
<keyword evidence="4" id="KW-1185">Reference proteome</keyword>
<accession>A0AAE7RB20</accession>
<dbReference type="InterPro" id="IPR004118">
    <property type="entry name" value="HEV_TT_vir_Orf2/Gyrovir_Vp2_N"/>
</dbReference>
<dbReference type="Pfam" id="PF02957">
    <property type="entry name" value="TT_ORF2-like"/>
    <property type="match status" value="1"/>
</dbReference>
<dbReference type="KEGG" id="vg:80539748"/>
<reference evidence="3" key="1">
    <citation type="journal article" date="2023" name="Sci. Rep.">
        <title>Discovery and comparative genomic analysis of a novel equine anellovirus, representing the first complete Mutorquevirus genome.</title>
        <authorList>
            <person name="Fisher M."/>
            <person name="Nebroski M."/>
            <person name="Davies J."/>
            <person name="Janzen E."/>
            <person name="Sullivan D."/>
            <person name="Lung O."/>
        </authorList>
    </citation>
    <scope>NUCLEOTIDE SEQUENCE</scope>
    <source>
        <strain evidence="3">Alberta/2018</strain>
    </source>
</reference>
<organism evidence="3 4">
    <name type="scientific">Torque teno equus virus 2</name>
    <dbReference type="NCBI Taxonomy" id="2834153"/>
    <lineage>
        <taxon>Viruses</taxon>
        <taxon>Monodnaviria</taxon>
        <taxon>Shotokuvirae</taxon>
        <taxon>Commensaviricota</taxon>
        <taxon>Cardeaviricetes</taxon>
        <taxon>Sanitavirales</taxon>
        <taxon>Anelloviridae</taxon>
        <taxon>Mutorquevirus</taxon>
        <taxon>Mutorquevirus equid2</taxon>
    </lineage>
</organism>
<feature type="region of interest" description="Disordered" evidence="1">
    <location>
        <begin position="41"/>
        <end position="71"/>
    </location>
</feature>
<name>A0AAE7RB20_9VIRU</name>
<evidence type="ECO:0000313" key="3">
    <source>
        <dbReference type="EMBL" id="QUW04986.1"/>
    </source>
</evidence>
<dbReference type="EMBL" id="MW842984">
    <property type="protein sequence ID" value="QUW04986.1"/>
    <property type="molecule type" value="Genomic_DNA"/>
</dbReference>
<evidence type="ECO:0000259" key="2">
    <source>
        <dbReference type="Pfam" id="PF02957"/>
    </source>
</evidence>
<evidence type="ECO:0000256" key="1">
    <source>
        <dbReference type="SAM" id="MobiDB-lite"/>
    </source>
</evidence>
<dbReference type="GeneID" id="80539748"/>
<sequence>MLTVDIQQARWIASIRLTHSTWCECGDFKEHLRRWLTTGTGITGAAAEERGAGDGTTGGEETTDAGEDAEG</sequence>
<feature type="compositionally biased region" description="Acidic residues" evidence="1">
    <location>
        <begin position="61"/>
        <end position="71"/>
    </location>
</feature>